<comment type="caution">
    <text evidence="2">The sequence shown here is derived from an EMBL/GenBank/DDBJ whole genome shotgun (WGS) entry which is preliminary data.</text>
</comment>
<keyword evidence="1" id="KW-0472">Membrane</keyword>
<accession>A0A2K2FKP7</accession>
<feature type="transmembrane region" description="Helical" evidence="1">
    <location>
        <begin position="198"/>
        <end position="217"/>
    </location>
</feature>
<evidence type="ECO:0000256" key="1">
    <source>
        <dbReference type="SAM" id="Phobius"/>
    </source>
</evidence>
<feature type="transmembrane region" description="Helical" evidence="1">
    <location>
        <begin position="237"/>
        <end position="261"/>
    </location>
</feature>
<protein>
    <submittedName>
        <fullName evidence="2">Uncharacterized protein</fullName>
    </submittedName>
</protein>
<evidence type="ECO:0000313" key="2">
    <source>
        <dbReference type="EMBL" id="PNU01036.1"/>
    </source>
</evidence>
<dbReference type="AlphaFoldDB" id="A0A2K2FKP7"/>
<name>A0A2K2FKP7_9CLOT</name>
<dbReference type="KEGG" id="cthd:CDO33_05605"/>
<feature type="transmembrane region" description="Helical" evidence="1">
    <location>
        <begin position="13"/>
        <end position="36"/>
    </location>
</feature>
<keyword evidence="1" id="KW-1133">Transmembrane helix</keyword>
<organism evidence="2 3">
    <name type="scientific">Clostridium thermosuccinogenes</name>
    <dbReference type="NCBI Taxonomy" id="84032"/>
    <lineage>
        <taxon>Bacteria</taxon>
        <taxon>Bacillati</taxon>
        <taxon>Bacillota</taxon>
        <taxon>Clostridia</taxon>
        <taxon>Eubacteriales</taxon>
        <taxon>Clostridiaceae</taxon>
        <taxon>Clostridium</taxon>
    </lineage>
</organism>
<feature type="transmembrane region" description="Helical" evidence="1">
    <location>
        <begin position="93"/>
        <end position="110"/>
    </location>
</feature>
<sequence>MMFNESWYKVGNVLANFAFVSIPEETFIVMFTLILLKRFEDIKVDRLMEEEISGYKEYSKIFLMQDIKKVVFMVVFSAAISNILHLFKIDSTLTLLSGYLCVALSMLLLYKNYFKAIKVFVYTACSILIFMLIEFSYLPLLISATGKSITDISNNSWLTFLCALPERIVEYSILAYALMKKASFSQLRLARVIFNRRFITGAFFATIITNIIFLLVMGKLIGFDGILNELSFAVQSVVVIMVLVFPIVNIAIFILTIYHIFNKEEHDRYVIQENIESFIYDMKIFAENGNYTKVNELINEMEADILNLYDISNNNKGVA</sequence>
<feature type="transmembrane region" description="Helical" evidence="1">
    <location>
        <begin position="70"/>
        <end position="87"/>
    </location>
</feature>
<keyword evidence="3" id="KW-1185">Reference proteome</keyword>
<gene>
    <name evidence="2" type="ORF">CDQ84_02580</name>
</gene>
<feature type="transmembrane region" description="Helical" evidence="1">
    <location>
        <begin position="157"/>
        <end position="178"/>
    </location>
</feature>
<proteinExistence type="predicted"/>
<keyword evidence="1" id="KW-0812">Transmembrane</keyword>
<dbReference type="Proteomes" id="UP000236151">
    <property type="component" value="Unassembled WGS sequence"/>
</dbReference>
<reference evidence="2 3" key="1">
    <citation type="submission" date="2017-06" db="EMBL/GenBank/DDBJ databases">
        <title>Investigating the central metabolism of Clostridium thermosuccinogenes.</title>
        <authorList>
            <person name="Koendjbiharie J.G."/>
            <person name="van Kranenburg R."/>
        </authorList>
    </citation>
    <scope>NUCLEOTIDE SEQUENCE [LARGE SCALE GENOMIC DNA]</scope>
    <source>
        <strain evidence="2 3">DSM 5806</strain>
    </source>
</reference>
<evidence type="ECO:0000313" key="3">
    <source>
        <dbReference type="Proteomes" id="UP000236151"/>
    </source>
</evidence>
<dbReference type="EMBL" id="NIOJ01000004">
    <property type="protein sequence ID" value="PNU01036.1"/>
    <property type="molecule type" value="Genomic_DNA"/>
</dbReference>
<feature type="transmembrane region" description="Helical" evidence="1">
    <location>
        <begin position="119"/>
        <end position="137"/>
    </location>
</feature>